<organism evidence="2 3">
    <name type="scientific">Kibdelosporangium lantanae</name>
    <dbReference type="NCBI Taxonomy" id="1497396"/>
    <lineage>
        <taxon>Bacteria</taxon>
        <taxon>Bacillati</taxon>
        <taxon>Actinomycetota</taxon>
        <taxon>Actinomycetes</taxon>
        <taxon>Pseudonocardiales</taxon>
        <taxon>Pseudonocardiaceae</taxon>
        <taxon>Kibdelosporangium</taxon>
    </lineage>
</organism>
<proteinExistence type="predicted"/>
<name>A0ABW3MD04_9PSEU</name>
<dbReference type="Pfam" id="PF11795">
    <property type="entry name" value="DUF3322"/>
    <property type="match status" value="1"/>
</dbReference>
<gene>
    <name evidence="2" type="ORF">ACFQ1S_25330</name>
</gene>
<comment type="caution">
    <text evidence="2">The sequence shown here is derived from an EMBL/GenBank/DDBJ whole genome shotgun (WGS) entry which is preliminary data.</text>
</comment>
<dbReference type="InterPro" id="IPR024537">
    <property type="entry name" value="DUF3322"/>
</dbReference>
<feature type="non-terminal residue" evidence="2">
    <location>
        <position position="232"/>
    </location>
</feature>
<accession>A0ABW3MD04</accession>
<evidence type="ECO:0000313" key="2">
    <source>
        <dbReference type="EMBL" id="MFD1048616.1"/>
    </source>
</evidence>
<protein>
    <submittedName>
        <fullName evidence="2">DUF3322 domain-containing protein</fullName>
    </submittedName>
</protein>
<evidence type="ECO:0000259" key="1">
    <source>
        <dbReference type="Pfam" id="PF11795"/>
    </source>
</evidence>
<reference evidence="3" key="1">
    <citation type="journal article" date="2019" name="Int. J. Syst. Evol. Microbiol.">
        <title>The Global Catalogue of Microorganisms (GCM) 10K type strain sequencing project: providing services to taxonomists for standard genome sequencing and annotation.</title>
        <authorList>
            <consortium name="The Broad Institute Genomics Platform"/>
            <consortium name="The Broad Institute Genome Sequencing Center for Infectious Disease"/>
            <person name="Wu L."/>
            <person name="Ma J."/>
        </authorList>
    </citation>
    <scope>NUCLEOTIDE SEQUENCE [LARGE SCALE GENOMIC DNA]</scope>
    <source>
        <strain evidence="3">JCM 31486</strain>
    </source>
</reference>
<dbReference type="Proteomes" id="UP001597045">
    <property type="component" value="Unassembled WGS sequence"/>
</dbReference>
<feature type="domain" description="DUF3322" evidence="1">
    <location>
        <begin position="4"/>
        <end position="182"/>
    </location>
</feature>
<keyword evidence="3" id="KW-1185">Reference proteome</keyword>
<sequence length="232" mass="26275">MRSPGEVLAQIRTRYSNGWRDWLVSPPDGFSFPLAPPDVTTTAREATKVSDWLRAWRTWAGEHPTARLRSTTRRTLIGTQEIYTHVEVDDVDALAGLSPETAAHSARAQQRYPQLVPPHLRLKPRLAEIVDLDDRDFGLLLRAAQWFAEHPQSGLTMRQVPIRGLHTKWLARHRRLVLALLDLDPSPSSPESDDELTPEDVDLLGLRPLPRQVDIILLDPADRRSLAGLRHL</sequence>
<evidence type="ECO:0000313" key="3">
    <source>
        <dbReference type="Proteomes" id="UP001597045"/>
    </source>
</evidence>
<dbReference type="EMBL" id="JBHTIS010001700">
    <property type="protein sequence ID" value="MFD1048616.1"/>
    <property type="molecule type" value="Genomic_DNA"/>
</dbReference>